<name>A0A2I0QUP5_9BACI</name>
<dbReference type="InterPro" id="IPR036390">
    <property type="entry name" value="WH_DNA-bd_sf"/>
</dbReference>
<dbReference type="AlphaFoldDB" id="A0A2I0QUP5"/>
<feature type="domain" description="Sugar-binding" evidence="5">
    <location>
        <begin position="91"/>
        <end position="337"/>
    </location>
</feature>
<evidence type="ECO:0000256" key="4">
    <source>
        <dbReference type="ARBA" id="ARBA00023163"/>
    </source>
</evidence>
<evidence type="ECO:0000259" key="6">
    <source>
        <dbReference type="Pfam" id="PF21715"/>
    </source>
</evidence>
<comment type="similarity">
    <text evidence="1">Belongs to the SorC transcriptional regulatory family.</text>
</comment>
<dbReference type="PANTHER" id="PTHR34294:SF5">
    <property type="entry name" value="CENTRAL GLYCOLYTIC GENES REGULATOR"/>
    <property type="match status" value="1"/>
</dbReference>
<dbReference type="Pfam" id="PF04198">
    <property type="entry name" value="Sugar-bind"/>
    <property type="match status" value="1"/>
</dbReference>
<dbReference type="InterPro" id="IPR051054">
    <property type="entry name" value="SorC_transcr_regulators"/>
</dbReference>
<dbReference type="RefSeq" id="WP_101331637.1">
    <property type="nucleotide sequence ID" value="NZ_PJNH01000002.1"/>
</dbReference>
<dbReference type="GO" id="GO:0030246">
    <property type="term" value="F:carbohydrate binding"/>
    <property type="evidence" value="ECO:0007669"/>
    <property type="project" value="InterPro"/>
</dbReference>
<organism evidence="7 8">
    <name type="scientific">Halalkalibacillus sediminis</name>
    <dbReference type="NCBI Taxonomy" id="2018042"/>
    <lineage>
        <taxon>Bacteria</taxon>
        <taxon>Bacillati</taxon>
        <taxon>Bacillota</taxon>
        <taxon>Bacilli</taxon>
        <taxon>Bacillales</taxon>
        <taxon>Bacillaceae</taxon>
        <taxon>Halalkalibacillus</taxon>
    </lineage>
</organism>
<keyword evidence="8" id="KW-1185">Reference proteome</keyword>
<evidence type="ECO:0000256" key="1">
    <source>
        <dbReference type="ARBA" id="ARBA00010466"/>
    </source>
</evidence>
<dbReference type="Gene3D" id="1.10.10.10">
    <property type="entry name" value="Winged helix-like DNA-binding domain superfamily/Winged helix DNA-binding domain"/>
    <property type="match status" value="1"/>
</dbReference>
<dbReference type="InterPro" id="IPR007324">
    <property type="entry name" value="Sugar-bd_dom_put"/>
</dbReference>
<protein>
    <submittedName>
        <fullName evidence="7">Uncharacterized protein</fullName>
    </submittedName>
</protein>
<gene>
    <name evidence="7" type="ORF">CEY16_08910</name>
</gene>
<evidence type="ECO:0000256" key="3">
    <source>
        <dbReference type="ARBA" id="ARBA00023125"/>
    </source>
</evidence>
<evidence type="ECO:0000256" key="2">
    <source>
        <dbReference type="ARBA" id="ARBA00023015"/>
    </source>
</evidence>
<dbReference type="Gene3D" id="3.40.50.1360">
    <property type="match status" value="1"/>
</dbReference>
<accession>A0A2I0QUP5</accession>
<evidence type="ECO:0000313" key="8">
    <source>
        <dbReference type="Proteomes" id="UP000243524"/>
    </source>
</evidence>
<dbReference type="Proteomes" id="UP000243524">
    <property type="component" value="Unassembled WGS sequence"/>
</dbReference>
<dbReference type="Pfam" id="PF21715">
    <property type="entry name" value="CggR_N"/>
    <property type="match status" value="1"/>
</dbReference>
<dbReference type="InterPro" id="IPR037171">
    <property type="entry name" value="NagB/RpiA_transferase-like"/>
</dbReference>
<dbReference type="PANTHER" id="PTHR34294">
    <property type="entry name" value="TRANSCRIPTIONAL REGULATOR-RELATED"/>
    <property type="match status" value="1"/>
</dbReference>
<evidence type="ECO:0000259" key="5">
    <source>
        <dbReference type="Pfam" id="PF04198"/>
    </source>
</evidence>
<dbReference type="SUPFAM" id="SSF100950">
    <property type="entry name" value="NagB/RpiA/CoA transferase-like"/>
    <property type="match status" value="1"/>
</dbReference>
<keyword evidence="2" id="KW-0805">Transcription regulation</keyword>
<proteinExistence type="inferred from homology"/>
<feature type="domain" description="CggR N-terminal DNA binding" evidence="6">
    <location>
        <begin position="18"/>
        <end position="83"/>
    </location>
</feature>
<reference evidence="7 8" key="1">
    <citation type="submission" date="2017-06" db="EMBL/GenBank/DDBJ databases">
        <title>the draft geome sequence of Illustriluteabacillus marina B3227.</title>
        <authorList>
            <person name="He R.-H."/>
            <person name="Du Z.-J."/>
        </authorList>
    </citation>
    <scope>NUCLEOTIDE SEQUENCE [LARGE SCALE GENOMIC DNA]</scope>
    <source>
        <strain evidence="7 8">B3227</strain>
    </source>
</reference>
<dbReference type="InterPro" id="IPR048715">
    <property type="entry name" value="CggR_N"/>
</dbReference>
<comment type="caution">
    <text evidence="7">The sequence shown here is derived from an EMBL/GenBank/DDBJ whole genome shotgun (WGS) entry which is preliminary data.</text>
</comment>
<evidence type="ECO:0000313" key="7">
    <source>
        <dbReference type="EMBL" id="PKR78029.1"/>
    </source>
</evidence>
<dbReference type="OrthoDB" id="9793820at2"/>
<keyword evidence="4" id="KW-0804">Transcription</keyword>
<dbReference type="GO" id="GO:0003677">
    <property type="term" value="F:DNA binding"/>
    <property type="evidence" value="ECO:0007669"/>
    <property type="project" value="UniProtKB-KW"/>
</dbReference>
<dbReference type="SUPFAM" id="SSF46785">
    <property type="entry name" value="Winged helix' DNA-binding domain"/>
    <property type="match status" value="1"/>
</dbReference>
<dbReference type="EMBL" id="PJNH01000002">
    <property type="protein sequence ID" value="PKR78029.1"/>
    <property type="molecule type" value="Genomic_DNA"/>
</dbReference>
<keyword evidence="3" id="KW-0238">DNA-binding</keyword>
<sequence length="343" mass="38286">MQKLFQFQQKLVPDLLEIIEKRYEILKKIYSLQPVGRRSLAIEVGKTERQIRSEIEFFQKNGLILVTGKGMYVSQEGQELIEMYGSAVRELTDLEHLEKELAKQLPVKEVHIVRGNADEDESVKSDLGKIAAEAVMSRLKDQMIITVTGGSTVAAVADYLKPKSGVRPLFVPARGGLGTMYEYQASSICVKMAGQMDGEYRLLYVPDAIDWDLHSKVLEEPSVKEVMSKIEQSSLTIHGVGDALTMAKRRNSNAEELKKIQHQQAIGEAFGYYFDENGKTVQRVHSVGMSKERLSNIEHVVTVAGGSSKSKAISAYFKWGKSDVLVIDEALAQKMLSDKTNNL</sequence>
<dbReference type="InterPro" id="IPR036388">
    <property type="entry name" value="WH-like_DNA-bd_sf"/>
</dbReference>